<reference evidence="8" key="1">
    <citation type="submission" date="2019-03" db="EMBL/GenBank/DDBJ databases">
        <title>Weissella sp. 26KH-42 Genome sequencing.</title>
        <authorList>
            <person name="Heo J."/>
            <person name="Kim S.-J."/>
            <person name="Kim J.-S."/>
            <person name="Hong S.-B."/>
            <person name="Kwon S.-W."/>
        </authorList>
    </citation>
    <scope>NUCLEOTIDE SEQUENCE [LARGE SCALE GENOMIC DNA]</scope>
    <source>
        <strain evidence="8">26KH-42</strain>
    </source>
</reference>
<keyword evidence="8" id="KW-1185">Reference proteome</keyword>
<accession>A0A4P6YT43</accession>
<evidence type="ECO:0000256" key="4">
    <source>
        <dbReference type="ARBA" id="ARBA00022807"/>
    </source>
</evidence>
<comment type="similarity">
    <text evidence="1">Belongs to the peptidase C40 family.</text>
</comment>
<feature type="domain" description="NlpC/P60" evidence="6">
    <location>
        <begin position="119"/>
        <end position="244"/>
    </location>
</feature>
<evidence type="ECO:0000256" key="5">
    <source>
        <dbReference type="SAM" id="SignalP"/>
    </source>
</evidence>
<name>A0A4P6YT43_9LACO</name>
<dbReference type="AlphaFoldDB" id="A0A4P6YT43"/>
<dbReference type="GO" id="GO:0008234">
    <property type="term" value="F:cysteine-type peptidase activity"/>
    <property type="evidence" value="ECO:0007669"/>
    <property type="project" value="UniProtKB-KW"/>
</dbReference>
<feature type="chain" id="PRO_5020319775" evidence="5">
    <location>
        <begin position="29"/>
        <end position="250"/>
    </location>
</feature>
<dbReference type="InterPro" id="IPR038200">
    <property type="entry name" value="GW_dom_sf"/>
</dbReference>
<organism evidence="7 8">
    <name type="scientific">Periweissella cryptocerci</name>
    <dbReference type="NCBI Taxonomy" id="2506420"/>
    <lineage>
        <taxon>Bacteria</taxon>
        <taxon>Bacillati</taxon>
        <taxon>Bacillota</taxon>
        <taxon>Bacilli</taxon>
        <taxon>Lactobacillales</taxon>
        <taxon>Lactobacillaceae</taxon>
        <taxon>Periweissella</taxon>
    </lineage>
</organism>
<protein>
    <submittedName>
        <fullName evidence="7">Peptidoglycan endopeptidase</fullName>
    </submittedName>
</protein>
<dbReference type="InterPro" id="IPR000064">
    <property type="entry name" value="NLP_P60_dom"/>
</dbReference>
<dbReference type="RefSeq" id="WP_133362998.1">
    <property type="nucleotide sequence ID" value="NZ_CP037940.1"/>
</dbReference>
<evidence type="ECO:0000256" key="2">
    <source>
        <dbReference type="ARBA" id="ARBA00022670"/>
    </source>
</evidence>
<dbReference type="OrthoDB" id="1654978at2"/>
<dbReference type="KEGG" id="wei:EQG49_05315"/>
<dbReference type="Gene3D" id="3.90.1720.10">
    <property type="entry name" value="endopeptidase domain like (from Nostoc punctiforme)"/>
    <property type="match status" value="1"/>
</dbReference>
<evidence type="ECO:0000313" key="7">
    <source>
        <dbReference type="EMBL" id="QBO35919.1"/>
    </source>
</evidence>
<dbReference type="GO" id="GO:0006508">
    <property type="term" value="P:proteolysis"/>
    <property type="evidence" value="ECO:0007669"/>
    <property type="project" value="UniProtKB-KW"/>
</dbReference>
<evidence type="ECO:0000256" key="1">
    <source>
        <dbReference type="ARBA" id="ARBA00007074"/>
    </source>
</evidence>
<sequence>MMKKVFATLLAVMAVAAIFATTSTSASAATYNDHLTSRKQTVSGKQATVKHNGNIYKVSGGKLVKTGKKTNSVKNKTLKVTKKASASLSNKNKTMYYIKSGSTKGWVKSANLTLSKKGSVPATKVIKYAKKFKGTPYVWGGTTPRGFDCSGFTQYVFKKTTGKNIGRTAANQAMSRGAKRISAKSAKAGDLLIWSKGGAGTAYHVGLATGKSTWINAFRPGRGLGTASLATYYNRPSFAIRLDLNKLPNA</sequence>
<dbReference type="InterPro" id="IPR051202">
    <property type="entry name" value="Peptidase_C40"/>
</dbReference>
<gene>
    <name evidence="7" type="ORF">EQG49_05315</name>
</gene>
<evidence type="ECO:0000259" key="6">
    <source>
        <dbReference type="PROSITE" id="PS51935"/>
    </source>
</evidence>
<dbReference type="Gene3D" id="2.30.30.170">
    <property type="match status" value="1"/>
</dbReference>
<dbReference type="Proteomes" id="UP000292886">
    <property type="component" value="Chromosome"/>
</dbReference>
<keyword evidence="3" id="KW-0378">Hydrolase</keyword>
<proteinExistence type="inferred from homology"/>
<dbReference type="PROSITE" id="PS51935">
    <property type="entry name" value="NLPC_P60"/>
    <property type="match status" value="1"/>
</dbReference>
<evidence type="ECO:0000256" key="3">
    <source>
        <dbReference type="ARBA" id="ARBA00022801"/>
    </source>
</evidence>
<dbReference type="PANTHER" id="PTHR47053">
    <property type="entry name" value="MUREIN DD-ENDOPEPTIDASE MEPH-RELATED"/>
    <property type="match status" value="1"/>
</dbReference>
<keyword evidence="2" id="KW-0645">Protease</keyword>
<dbReference type="PANTHER" id="PTHR47053:SF1">
    <property type="entry name" value="MUREIN DD-ENDOPEPTIDASE MEPH-RELATED"/>
    <property type="match status" value="1"/>
</dbReference>
<dbReference type="SUPFAM" id="SSF54001">
    <property type="entry name" value="Cysteine proteinases"/>
    <property type="match status" value="1"/>
</dbReference>
<keyword evidence="5" id="KW-0732">Signal</keyword>
<keyword evidence="4" id="KW-0788">Thiol protease</keyword>
<dbReference type="InterPro" id="IPR038765">
    <property type="entry name" value="Papain-like_cys_pep_sf"/>
</dbReference>
<evidence type="ECO:0000313" key="8">
    <source>
        <dbReference type="Proteomes" id="UP000292886"/>
    </source>
</evidence>
<dbReference type="Pfam" id="PF00877">
    <property type="entry name" value="NLPC_P60"/>
    <property type="match status" value="1"/>
</dbReference>
<dbReference type="EMBL" id="CP037940">
    <property type="protein sequence ID" value="QBO35919.1"/>
    <property type="molecule type" value="Genomic_DNA"/>
</dbReference>
<feature type="signal peptide" evidence="5">
    <location>
        <begin position="1"/>
        <end position="28"/>
    </location>
</feature>